<dbReference type="FunFam" id="1.20.1720.10:FF:000004">
    <property type="entry name" value="EmrB/QacA family drug resistance transporter"/>
    <property type="match status" value="1"/>
</dbReference>
<dbReference type="PROSITE" id="PS00217">
    <property type="entry name" value="SUGAR_TRANSPORT_2"/>
    <property type="match status" value="1"/>
</dbReference>
<dbReference type="GO" id="GO:0005886">
    <property type="term" value="C:plasma membrane"/>
    <property type="evidence" value="ECO:0007669"/>
    <property type="project" value="UniProtKB-SubCell"/>
</dbReference>
<keyword evidence="3" id="KW-1003">Cell membrane</keyword>
<dbReference type="Proteomes" id="UP000542125">
    <property type="component" value="Unassembled WGS sequence"/>
</dbReference>
<keyword evidence="2" id="KW-0813">Transport</keyword>
<dbReference type="EMBL" id="JACBYR010000001">
    <property type="protein sequence ID" value="NYE83927.1"/>
    <property type="molecule type" value="Genomic_DNA"/>
</dbReference>
<keyword evidence="5 8" id="KW-1133">Transmembrane helix</keyword>
<proteinExistence type="predicted"/>
<evidence type="ECO:0000259" key="9">
    <source>
        <dbReference type="PROSITE" id="PS50850"/>
    </source>
</evidence>
<feature type="transmembrane region" description="Helical" evidence="8">
    <location>
        <begin position="313"/>
        <end position="331"/>
    </location>
</feature>
<evidence type="ECO:0000256" key="1">
    <source>
        <dbReference type="ARBA" id="ARBA00004651"/>
    </source>
</evidence>
<evidence type="ECO:0000256" key="8">
    <source>
        <dbReference type="SAM" id="Phobius"/>
    </source>
</evidence>
<feature type="transmembrane region" description="Helical" evidence="8">
    <location>
        <begin position="208"/>
        <end position="226"/>
    </location>
</feature>
<evidence type="ECO:0000256" key="5">
    <source>
        <dbReference type="ARBA" id="ARBA00022989"/>
    </source>
</evidence>
<feature type="transmembrane region" description="Helical" evidence="8">
    <location>
        <begin position="33"/>
        <end position="50"/>
    </location>
</feature>
<keyword evidence="6 8" id="KW-0472">Membrane</keyword>
<dbReference type="PANTHER" id="PTHR23501">
    <property type="entry name" value="MAJOR FACILITATOR SUPERFAMILY"/>
    <property type="match status" value="1"/>
</dbReference>
<feature type="transmembrane region" description="Helical" evidence="8">
    <location>
        <begin position="149"/>
        <end position="170"/>
    </location>
</feature>
<evidence type="ECO:0000256" key="7">
    <source>
        <dbReference type="ARBA" id="ARBA00044273"/>
    </source>
</evidence>
<protein>
    <recommendedName>
        <fullName evidence="7">MFS-type drug efflux transporter P55</fullName>
    </recommendedName>
</protein>
<dbReference type="GO" id="GO:0022857">
    <property type="term" value="F:transmembrane transporter activity"/>
    <property type="evidence" value="ECO:0007669"/>
    <property type="project" value="InterPro"/>
</dbReference>
<dbReference type="InterPro" id="IPR036259">
    <property type="entry name" value="MFS_trans_sf"/>
</dbReference>
<dbReference type="PRINTS" id="PR01036">
    <property type="entry name" value="TCRTETB"/>
</dbReference>
<dbReference type="AlphaFoldDB" id="A0A7Y9LMS0"/>
<feature type="transmembrane region" description="Helical" evidence="8">
    <location>
        <begin position="337"/>
        <end position="361"/>
    </location>
</feature>
<reference evidence="10 11" key="1">
    <citation type="submission" date="2020-07" db="EMBL/GenBank/DDBJ databases">
        <title>Genomic Encyclopedia of Type Strains, Phase IV (KMG-V): Genome sequencing to study the core and pangenomes of soil and plant-associated prokaryotes.</title>
        <authorList>
            <person name="Whitman W."/>
        </authorList>
    </citation>
    <scope>NUCLEOTIDE SEQUENCE [LARGE SCALE GENOMIC DNA]</scope>
    <source>
        <strain evidence="10 11">SAS40</strain>
    </source>
</reference>
<comment type="caution">
    <text evidence="10">The sequence shown here is derived from an EMBL/GenBank/DDBJ whole genome shotgun (WGS) entry which is preliminary data.</text>
</comment>
<feature type="transmembrane region" description="Helical" evidence="8">
    <location>
        <begin position="247"/>
        <end position="268"/>
    </location>
</feature>
<feature type="transmembrane region" description="Helical" evidence="8">
    <location>
        <begin position="280"/>
        <end position="301"/>
    </location>
</feature>
<comment type="subcellular location">
    <subcellularLocation>
        <location evidence="1">Cell membrane</location>
        <topology evidence="1">Multi-pass membrane protein</topology>
    </subcellularLocation>
</comment>
<dbReference type="Gene3D" id="1.20.1720.10">
    <property type="entry name" value="Multidrug resistance protein D"/>
    <property type="match status" value="1"/>
</dbReference>
<keyword evidence="4 8" id="KW-0812">Transmembrane</keyword>
<evidence type="ECO:0000256" key="6">
    <source>
        <dbReference type="ARBA" id="ARBA00023136"/>
    </source>
</evidence>
<dbReference type="CDD" id="cd17502">
    <property type="entry name" value="MFS_Azr1_MDR_like"/>
    <property type="match status" value="1"/>
</dbReference>
<feature type="transmembrane region" description="Helical" evidence="8">
    <location>
        <begin position="441"/>
        <end position="460"/>
    </location>
</feature>
<evidence type="ECO:0000313" key="11">
    <source>
        <dbReference type="Proteomes" id="UP000542125"/>
    </source>
</evidence>
<dbReference type="InterPro" id="IPR020846">
    <property type="entry name" value="MFS_dom"/>
</dbReference>
<keyword evidence="11" id="KW-1185">Reference proteome</keyword>
<dbReference type="Pfam" id="PF07690">
    <property type="entry name" value="MFS_1"/>
    <property type="match status" value="1"/>
</dbReference>
<name>A0A7Y9LMS0_9BURK</name>
<dbReference type="Gene3D" id="1.20.1250.20">
    <property type="entry name" value="MFS general substrate transporter like domains"/>
    <property type="match status" value="1"/>
</dbReference>
<evidence type="ECO:0000256" key="3">
    <source>
        <dbReference type="ARBA" id="ARBA00022475"/>
    </source>
</evidence>
<dbReference type="InterPro" id="IPR011701">
    <property type="entry name" value="MFS"/>
</dbReference>
<organism evidence="10 11">
    <name type="scientific">Pigmentiphaga litoralis</name>
    <dbReference type="NCBI Taxonomy" id="516702"/>
    <lineage>
        <taxon>Bacteria</taxon>
        <taxon>Pseudomonadati</taxon>
        <taxon>Pseudomonadota</taxon>
        <taxon>Betaproteobacteria</taxon>
        <taxon>Burkholderiales</taxon>
        <taxon>Alcaligenaceae</taxon>
        <taxon>Pigmentiphaga</taxon>
    </lineage>
</organism>
<feature type="transmembrane region" description="Helical" evidence="8">
    <location>
        <begin position="62"/>
        <end position="80"/>
    </location>
</feature>
<evidence type="ECO:0000313" key="10">
    <source>
        <dbReference type="EMBL" id="NYE83927.1"/>
    </source>
</evidence>
<feature type="transmembrane region" description="Helical" evidence="8">
    <location>
        <begin position="182"/>
        <end position="202"/>
    </location>
</feature>
<accession>A0A7Y9LMS0</accession>
<feature type="transmembrane region" description="Helical" evidence="8">
    <location>
        <begin position="122"/>
        <end position="143"/>
    </location>
</feature>
<gene>
    <name evidence="10" type="ORF">FHW18_003198</name>
</gene>
<evidence type="ECO:0000256" key="4">
    <source>
        <dbReference type="ARBA" id="ARBA00022692"/>
    </source>
</evidence>
<feature type="domain" description="Major facilitator superfamily (MFS) profile" evidence="9">
    <location>
        <begin position="1"/>
        <end position="465"/>
    </location>
</feature>
<dbReference type="PROSITE" id="PS50850">
    <property type="entry name" value="MFS"/>
    <property type="match status" value="1"/>
</dbReference>
<dbReference type="SUPFAM" id="SSF103473">
    <property type="entry name" value="MFS general substrate transporter"/>
    <property type="match status" value="1"/>
</dbReference>
<dbReference type="InterPro" id="IPR005829">
    <property type="entry name" value="Sugar_transporter_CS"/>
</dbReference>
<sequence>MASMSMIAIEATIVATAMPQIAADLGELRYYSWVFASFLLTQTAMTVVFGKLSDLYGRKPMVLFGIAVFLIGSILAGYAWSMTSMIVFRLIQGVGAGAVQPVVMTIIADLFPGRERGKVQGWLASVWAISAVLGPMVGALIIHKLSWAWIFWMNIPVGLAAAWGFIKYLHETPKRKESSIDFLGAALFTATVAAAMIALTDAGTTDHVRAWSAAGAFVVFLVLFLLQERRAADPMISFALWGRRPIAAVNGAMVFGSMCIMGLTTFLPMYVQGVMHRTPVVAGLALTMVMLGWPVGSTIAAKLFPRYGLRRMLIIGSFLVPMGVFVFIFLNPDSSPLLAGFGSLVIGFGMGFMGVCSLVLVQEIVEPNERGAATGSNLFARNLGSTMGATLLGAVFNYGLAHTSGIAAVTSEQLKQVLENSAGAAAISGPVQQAMHQSLHITFYAMLVVSVLVVVLMLLIPPVPLAESRARAKAPADAASNAAHQG</sequence>
<dbReference type="PANTHER" id="PTHR23501:SF191">
    <property type="entry name" value="VACUOLAR BASIC AMINO ACID TRANSPORTER 4"/>
    <property type="match status" value="1"/>
</dbReference>
<evidence type="ECO:0000256" key="2">
    <source>
        <dbReference type="ARBA" id="ARBA00022448"/>
    </source>
</evidence>
<feature type="transmembrane region" description="Helical" evidence="8">
    <location>
        <begin position="86"/>
        <end position="110"/>
    </location>
</feature>